<name>A0A0M4DGF9_9BACT</name>
<dbReference type="InterPro" id="IPR038158">
    <property type="entry name" value="H-NOX_domain_sf"/>
</dbReference>
<dbReference type="SUPFAM" id="SSF111126">
    <property type="entry name" value="Ligand-binding domain in the NO signalling and Golgi transport"/>
    <property type="match status" value="1"/>
</dbReference>
<dbReference type="PANTHER" id="PTHR45655:SF13">
    <property type="entry name" value="SOLUBLE GUANYLATE CYCLASE GCY-32-RELATED"/>
    <property type="match status" value="1"/>
</dbReference>
<dbReference type="STRING" id="1603606.DSOUD_1181"/>
<evidence type="ECO:0000313" key="3">
    <source>
        <dbReference type="Proteomes" id="UP000057158"/>
    </source>
</evidence>
<dbReference type="InterPro" id="IPR011644">
    <property type="entry name" value="Heme_NO-bd"/>
</dbReference>
<reference evidence="2 3" key="1">
    <citation type="submission" date="2015-07" db="EMBL/GenBank/DDBJ databases">
        <title>Isolation and Genomic Characterization of a Novel Halophilic Metal-Reducing Deltaproteobacterium from the Deep Subsurface.</title>
        <authorList>
            <person name="Badalamenti J.P."/>
            <person name="Summers Z.M."/>
            <person name="Gralnick J.A."/>
            <person name="Bond D.R."/>
        </authorList>
    </citation>
    <scope>NUCLEOTIDE SEQUENCE [LARGE SCALE GENOMIC DNA]</scope>
    <source>
        <strain evidence="2 3">WTL</strain>
    </source>
</reference>
<dbReference type="Proteomes" id="UP000057158">
    <property type="component" value="Chromosome"/>
</dbReference>
<evidence type="ECO:0000259" key="1">
    <source>
        <dbReference type="Pfam" id="PF07700"/>
    </source>
</evidence>
<dbReference type="RefSeq" id="WP_053550117.1">
    <property type="nucleotide sequence ID" value="NZ_CP010802.1"/>
</dbReference>
<keyword evidence="3" id="KW-1185">Reference proteome</keyword>
<organism evidence="2 3">
    <name type="scientific">Desulfuromonas soudanensis</name>
    <dbReference type="NCBI Taxonomy" id="1603606"/>
    <lineage>
        <taxon>Bacteria</taxon>
        <taxon>Pseudomonadati</taxon>
        <taxon>Thermodesulfobacteriota</taxon>
        <taxon>Desulfuromonadia</taxon>
        <taxon>Desulfuromonadales</taxon>
        <taxon>Desulfuromonadaceae</taxon>
        <taxon>Desulfuromonas</taxon>
    </lineage>
</organism>
<dbReference type="AlphaFoldDB" id="A0A0M4DGF9"/>
<dbReference type="GO" id="GO:0020037">
    <property type="term" value="F:heme binding"/>
    <property type="evidence" value="ECO:0007669"/>
    <property type="project" value="InterPro"/>
</dbReference>
<gene>
    <name evidence="2" type="ORF">DSOUD_1181</name>
</gene>
<accession>A0A0M4DGF9</accession>
<sequence>MKAVIINCLESMISEGYGKPKWEATLVNAGLPGNTRFLASQDIDDRVAMKIFDATCTTLNISKRQASEAFGDYWVNEFCQRIYKAYFRGSKTARELLLKMDQIHENVTMNIESARPPRFGYKWKDDNTLLMEYRSGRGMIDYLVGLVQGVGKHFRENLRVRKLSESQLEITFPA</sequence>
<dbReference type="Pfam" id="PF07700">
    <property type="entry name" value="HNOB"/>
    <property type="match status" value="1"/>
</dbReference>
<dbReference type="KEGG" id="des:DSOUD_1181"/>
<evidence type="ECO:0000313" key="2">
    <source>
        <dbReference type="EMBL" id="ALC15962.1"/>
    </source>
</evidence>
<dbReference type="EMBL" id="CP010802">
    <property type="protein sequence ID" value="ALC15962.1"/>
    <property type="molecule type" value="Genomic_DNA"/>
</dbReference>
<proteinExistence type="predicted"/>
<dbReference type="PANTHER" id="PTHR45655">
    <property type="entry name" value="GUANYLATE CYCLASE SOLUBLE SUBUNIT BETA-2"/>
    <property type="match status" value="1"/>
</dbReference>
<protein>
    <recommendedName>
        <fullName evidence="1">Heme NO-binding domain-containing protein</fullName>
    </recommendedName>
</protein>
<dbReference type="OrthoDB" id="9816383at2"/>
<feature type="domain" description="Heme NO-binding" evidence="1">
    <location>
        <begin position="3"/>
        <end position="161"/>
    </location>
</feature>
<dbReference type="Gene3D" id="3.90.1520.10">
    <property type="entry name" value="H-NOX domain"/>
    <property type="match status" value="1"/>
</dbReference>
<dbReference type="InterPro" id="IPR024096">
    <property type="entry name" value="NO_sig/Golgi_transp_ligand-bd"/>
</dbReference>
<dbReference type="PATRIC" id="fig|1603606.3.peg.1290"/>